<keyword evidence="15" id="KW-1185">Reference proteome</keyword>
<sequence length="382" mass="44896">MKTWKRSTLINAKHFLWSSIGITTYNWDRERISEEELKSYKQEIKVIDKLKESTVMCAKCHQRIIIDTQQPGINYCTCYSDKFNATVNQDPDGWRPYIERQDMLIWRREEPNSGGLFAYKVYGSFSDVTAEDFLQTQIDLDYRTKWDPTAREIRVIDTDPKSPKTIDNGADIIYWETIWPRLFTNRDYVFQRRWLVDKEKRLIVIISRVTEHPSAPTKPGTYRVTTYWSYMVIKSYTELHQPGIEFGLTYFDDSGVNIPSAITAWVAMSGLPDFLIRMRQASKNYQSYKRTKEDTDISNTDYVSSGDEIVYEHNVENSKTQRDKENETPKKNDEKKCDFVDEVKTLTLTETQESDPSDEDTENTENSTNEGRGLLRYFFLIK</sequence>
<dbReference type="Pfam" id="PF01852">
    <property type="entry name" value="START"/>
    <property type="match status" value="1"/>
</dbReference>
<keyword evidence="4" id="KW-0597">Phosphoprotein</keyword>
<dbReference type="CDD" id="cd08911">
    <property type="entry name" value="START_STARD7-like"/>
    <property type="match status" value="1"/>
</dbReference>
<keyword evidence="5" id="KW-0007">Acetylation</keyword>
<accession>A0A310SAE4</accession>
<evidence type="ECO:0000256" key="10">
    <source>
        <dbReference type="ARBA" id="ARBA00077188"/>
    </source>
</evidence>
<evidence type="ECO:0000256" key="9">
    <source>
        <dbReference type="ARBA" id="ARBA00069061"/>
    </source>
</evidence>
<evidence type="ECO:0000256" key="5">
    <source>
        <dbReference type="ARBA" id="ARBA00022990"/>
    </source>
</evidence>
<dbReference type="InterPro" id="IPR051213">
    <property type="entry name" value="START_lipid_transfer"/>
</dbReference>
<dbReference type="GO" id="GO:0008289">
    <property type="term" value="F:lipid binding"/>
    <property type="evidence" value="ECO:0007669"/>
    <property type="project" value="UniProtKB-KW"/>
</dbReference>
<evidence type="ECO:0000256" key="3">
    <source>
        <dbReference type="ARBA" id="ARBA00022490"/>
    </source>
</evidence>
<dbReference type="EMBL" id="KQ777939">
    <property type="protein sequence ID" value="OAD52021.1"/>
    <property type="molecule type" value="Genomic_DNA"/>
</dbReference>
<evidence type="ECO:0000256" key="7">
    <source>
        <dbReference type="ARBA" id="ARBA00023121"/>
    </source>
</evidence>
<evidence type="ECO:0000313" key="14">
    <source>
        <dbReference type="EMBL" id="OAD52021.1"/>
    </source>
</evidence>
<dbReference type="Proteomes" id="UP000250275">
    <property type="component" value="Unassembled WGS sequence"/>
</dbReference>
<evidence type="ECO:0000256" key="8">
    <source>
        <dbReference type="ARBA" id="ARBA00063535"/>
    </source>
</evidence>
<comment type="subcellular location">
    <subcellularLocation>
        <location evidence="1">Cytoplasm</location>
    </subcellularLocation>
</comment>
<dbReference type="FunFam" id="3.30.530.20:FF:000017">
    <property type="entry name" value="Phosphatidylcholine transfer protein, putative"/>
    <property type="match status" value="1"/>
</dbReference>
<protein>
    <recommendedName>
        <fullName evidence="9">Phosphatidylcholine transfer protein</fullName>
    </recommendedName>
    <alternativeName>
        <fullName evidence="11">START domain-containing protein 2</fullName>
    </alternativeName>
    <alternativeName>
        <fullName evidence="10">StAR-related lipid transfer protein 2</fullName>
    </alternativeName>
</protein>
<evidence type="ECO:0000256" key="11">
    <source>
        <dbReference type="ARBA" id="ARBA00079049"/>
    </source>
</evidence>
<dbReference type="InterPro" id="IPR041949">
    <property type="entry name" value="START_STARD7"/>
</dbReference>
<dbReference type="Gene3D" id="3.30.530.20">
    <property type="match status" value="1"/>
</dbReference>
<feature type="compositionally biased region" description="Basic and acidic residues" evidence="12">
    <location>
        <begin position="315"/>
        <end position="344"/>
    </location>
</feature>
<dbReference type="AlphaFoldDB" id="A0A310SAE4"/>
<keyword evidence="3" id="KW-0963">Cytoplasm</keyword>
<evidence type="ECO:0000259" key="13">
    <source>
        <dbReference type="PROSITE" id="PS50848"/>
    </source>
</evidence>
<keyword evidence="6" id="KW-0445">Lipid transport</keyword>
<dbReference type="OrthoDB" id="1295045at2759"/>
<proteinExistence type="predicted"/>
<evidence type="ECO:0000256" key="12">
    <source>
        <dbReference type="SAM" id="MobiDB-lite"/>
    </source>
</evidence>
<evidence type="ECO:0000256" key="2">
    <source>
        <dbReference type="ARBA" id="ARBA00022448"/>
    </source>
</evidence>
<feature type="compositionally biased region" description="Acidic residues" evidence="12">
    <location>
        <begin position="352"/>
        <end position="363"/>
    </location>
</feature>
<evidence type="ECO:0000313" key="15">
    <source>
        <dbReference type="Proteomes" id="UP000250275"/>
    </source>
</evidence>
<comment type="subunit">
    <text evidence="8">Interacts with ACOT13/THEM2.</text>
</comment>
<evidence type="ECO:0000256" key="6">
    <source>
        <dbReference type="ARBA" id="ARBA00023055"/>
    </source>
</evidence>
<dbReference type="PANTHER" id="PTHR19308">
    <property type="entry name" value="PHOSPHATIDYLCHOLINE TRANSFER PROTEIN"/>
    <property type="match status" value="1"/>
</dbReference>
<name>A0A310SAE4_9HYME</name>
<evidence type="ECO:0000256" key="1">
    <source>
        <dbReference type="ARBA" id="ARBA00004496"/>
    </source>
</evidence>
<dbReference type="InterPro" id="IPR002913">
    <property type="entry name" value="START_lipid-bd_dom"/>
</dbReference>
<dbReference type="PANTHER" id="PTHR19308:SF8">
    <property type="entry name" value="STAR-RELATED LIPID TRANSFER PROTEIN 7, MITOCHONDRIAL"/>
    <property type="match status" value="1"/>
</dbReference>
<reference evidence="14 15" key="1">
    <citation type="submission" date="2015-07" db="EMBL/GenBank/DDBJ databases">
        <title>The genome of Eufriesea mexicana.</title>
        <authorList>
            <person name="Pan H."/>
            <person name="Kapheim K."/>
        </authorList>
    </citation>
    <scope>NUCLEOTIDE SEQUENCE [LARGE SCALE GENOMIC DNA]</scope>
    <source>
        <strain evidence="14">0111107269</strain>
        <tissue evidence="14">Whole body</tissue>
    </source>
</reference>
<organism evidence="14 15">
    <name type="scientific">Eufriesea mexicana</name>
    <dbReference type="NCBI Taxonomy" id="516756"/>
    <lineage>
        <taxon>Eukaryota</taxon>
        <taxon>Metazoa</taxon>
        <taxon>Ecdysozoa</taxon>
        <taxon>Arthropoda</taxon>
        <taxon>Hexapoda</taxon>
        <taxon>Insecta</taxon>
        <taxon>Pterygota</taxon>
        <taxon>Neoptera</taxon>
        <taxon>Endopterygota</taxon>
        <taxon>Hymenoptera</taxon>
        <taxon>Apocrita</taxon>
        <taxon>Aculeata</taxon>
        <taxon>Apoidea</taxon>
        <taxon>Anthophila</taxon>
        <taxon>Apidae</taxon>
        <taxon>Eufriesea</taxon>
    </lineage>
</organism>
<gene>
    <name evidence="14" type="ORF">WN48_03313</name>
</gene>
<keyword evidence="7" id="KW-0446">Lipid-binding</keyword>
<feature type="region of interest" description="Disordered" evidence="12">
    <location>
        <begin position="315"/>
        <end position="371"/>
    </location>
</feature>
<dbReference type="GO" id="GO:0005829">
    <property type="term" value="C:cytosol"/>
    <property type="evidence" value="ECO:0007669"/>
    <property type="project" value="UniProtKB-ARBA"/>
</dbReference>
<dbReference type="PROSITE" id="PS50848">
    <property type="entry name" value="START"/>
    <property type="match status" value="1"/>
</dbReference>
<dbReference type="InterPro" id="IPR023393">
    <property type="entry name" value="START-like_dom_sf"/>
</dbReference>
<dbReference type="SUPFAM" id="SSF55961">
    <property type="entry name" value="Bet v1-like"/>
    <property type="match status" value="1"/>
</dbReference>
<feature type="domain" description="START" evidence="13">
    <location>
        <begin position="87"/>
        <end position="287"/>
    </location>
</feature>
<dbReference type="GO" id="GO:0006869">
    <property type="term" value="P:lipid transport"/>
    <property type="evidence" value="ECO:0007669"/>
    <property type="project" value="UniProtKB-KW"/>
</dbReference>
<keyword evidence="2" id="KW-0813">Transport</keyword>
<evidence type="ECO:0000256" key="4">
    <source>
        <dbReference type="ARBA" id="ARBA00022553"/>
    </source>
</evidence>